<proteinExistence type="predicted"/>
<dbReference type="InterPro" id="IPR035992">
    <property type="entry name" value="Ricin_B-like_lectins"/>
</dbReference>
<name>A0ABM9GT88_STRGL</name>
<dbReference type="CDD" id="cd00161">
    <property type="entry name" value="beta-trefoil_Ricin-like"/>
    <property type="match status" value="1"/>
</dbReference>
<sequence>MAREHDPTSRISTRSGTSTGEGGTGNGRNSGGSSVSVRRSVTMPGTPGDPGSALAPGGGERPGGKAAPASGTAPEAATRAESPASGTSAKTNADANTNAATGPDAAKTGEATGTRANAPRGEAESTAEPAAPAAALSGAASASASSASVPTAELATVSTDGPASGTVATATGTGGGGGASSQEGDEPPGSRPKKPMLAAAGIVGALLIAVPFLLAGQDDREPERTRTENAAGTVLDSERPPVPETYTSQSPAPSATPSKKEKKEKKPVEPVVHQQPVTPSPTPSPEKSKDAKKPKVKAKVLTPAEKLRQWANGRSGVQNTVIKNADTGQCVDVPGWGKGEVDSRINQDPCTTSTSDNQLWNLDIVDKDGGPQNAPLFLIRNSKGGLCLDLGYYGARSAGTKVTQFHCNATGDNQLWWLDPRGDGTNWIRNAVSNDLCLRPTGGASAKDDTALEIANCGFGDRWIV</sequence>
<feature type="compositionally biased region" description="Basic and acidic residues" evidence="1">
    <location>
        <begin position="217"/>
        <end position="227"/>
    </location>
</feature>
<evidence type="ECO:0000259" key="2">
    <source>
        <dbReference type="Pfam" id="PF00652"/>
    </source>
</evidence>
<feature type="compositionally biased region" description="Low complexity" evidence="1">
    <location>
        <begin position="161"/>
        <end position="171"/>
    </location>
</feature>
<comment type="caution">
    <text evidence="3">The sequence shown here is derived from an EMBL/GenBank/DDBJ whole genome shotgun (WGS) entry which is preliminary data.</text>
</comment>
<dbReference type="Gene3D" id="2.80.10.50">
    <property type="match status" value="2"/>
</dbReference>
<dbReference type="PROSITE" id="PS50231">
    <property type="entry name" value="RICIN_B_LECTIN"/>
    <property type="match status" value="1"/>
</dbReference>
<protein>
    <recommendedName>
        <fullName evidence="2">Ricin B lectin domain-containing protein</fullName>
    </recommendedName>
</protein>
<feature type="region of interest" description="Disordered" evidence="1">
    <location>
        <begin position="215"/>
        <end position="302"/>
    </location>
</feature>
<feature type="compositionally biased region" description="Gly residues" evidence="1">
    <location>
        <begin position="19"/>
        <end position="30"/>
    </location>
</feature>
<evidence type="ECO:0000313" key="4">
    <source>
        <dbReference type="Proteomes" id="UP001154015"/>
    </source>
</evidence>
<gene>
    <name evidence="3" type="ORF">SGL43_01512</name>
</gene>
<evidence type="ECO:0000313" key="3">
    <source>
        <dbReference type="EMBL" id="CAH9414508.1"/>
    </source>
</evidence>
<feature type="compositionally biased region" description="Low complexity" evidence="1">
    <location>
        <begin position="66"/>
        <end position="77"/>
    </location>
</feature>
<dbReference type="EMBL" id="CAKXYP010000003">
    <property type="protein sequence ID" value="CAH9414508.1"/>
    <property type="molecule type" value="Genomic_DNA"/>
</dbReference>
<evidence type="ECO:0000256" key="1">
    <source>
        <dbReference type="SAM" id="MobiDB-lite"/>
    </source>
</evidence>
<dbReference type="Pfam" id="PF00652">
    <property type="entry name" value="Ricin_B_lectin"/>
    <property type="match status" value="1"/>
</dbReference>
<feature type="region of interest" description="Disordered" evidence="1">
    <location>
        <begin position="1"/>
        <end position="197"/>
    </location>
</feature>
<accession>A0ABM9GT88</accession>
<feature type="compositionally biased region" description="Low complexity" evidence="1">
    <location>
        <begin position="31"/>
        <end position="42"/>
    </location>
</feature>
<dbReference type="InterPro" id="IPR000772">
    <property type="entry name" value="Ricin_B_lectin"/>
</dbReference>
<dbReference type="Proteomes" id="UP001154015">
    <property type="component" value="Unassembled WGS sequence"/>
</dbReference>
<feature type="domain" description="Ricin B lectin" evidence="2">
    <location>
        <begin position="320"/>
        <end position="457"/>
    </location>
</feature>
<feature type="compositionally biased region" description="Low complexity" evidence="1">
    <location>
        <begin position="9"/>
        <end position="18"/>
    </location>
</feature>
<feature type="compositionally biased region" description="Low complexity" evidence="1">
    <location>
        <begin position="124"/>
        <end position="153"/>
    </location>
</feature>
<feature type="compositionally biased region" description="Basic and acidic residues" evidence="1">
    <location>
        <begin position="258"/>
        <end position="268"/>
    </location>
</feature>
<reference evidence="3" key="1">
    <citation type="submission" date="2022-03" db="EMBL/GenBank/DDBJ databases">
        <authorList>
            <person name="Leyn A S."/>
        </authorList>
    </citation>
    <scope>NUCLEOTIDE SEQUENCE</scope>
    <source>
        <strain evidence="3">Streptomyces globisporus 4-3</strain>
    </source>
</reference>
<organism evidence="3 4">
    <name type="scientific">Streptomyces globisporus</name>
    <dbReference type="NCBI Taxonomy" id="1908"/>
    <lineage>
        <taxon>Bacteria</taxon>
        <taxon>Bacillati</taxon>
        <taxon>Actinomycetota</taxon>
        <taxon>Actinomycetes</taxon>
        <taxon>Kitasatosporales</taxon>
        <taxon>Streptomycetaceae</taxon>
        <taxon>Streptomyces</taxon>
    </lineage>
</organism>
<dbReference type="SUPFAM" id="SSF50370">
    <property type="entry name" value="Ricin B-like lectins"/>
    <property type="match status" value="1"/>
</dbReference>
<keyword evidence="4" id="KW-1185">Reference proteome</keyword>
<feature type="compositionally biased region" description="Low complexity" evidence="1">
    <location>
        <begin position="89"/>
        <end position="106"/>
    </location>
</feature>